<feature type="compositionally biased region" description="Acidic residues" evidence="2">
    <location>
        <begin position="86"/>
        <end position="97"/>
    </location>
</feature>
<dbReference type="GO" id="GO:0007095">
    <property type="term" value="P:mitotic G2 DNA damage checkpoint signaling"/>
    <property type="evidence" value="ECO:0007669"/>
    <property type="project" value="TreeGrafter"/>
</dbReference>
<feature type="domain" description="BRCT" evidence="3">
    <location>
        <begin position="404"/>
        <end position="468"/>
    </location>
</feature>
<dbReference type="InterPro" id="IPR036420">
    <property type="entry name" value="BRCT_dom_sf"/>
</dbReference>
<dbReference type="PANTHER" id="PTHR13561:SF20">
    <property type="entry name" value="DNA TOPOISOMERASE 2-BINDING PROTEIN 1"/>
    <property type="match status" value="1"/>
</dbReference>
<dbReference type="InterPro" id="IPR001357">
    <property type="entry name" value="BRCT_dom"/>
</dbReference>
<reference evidence="4" key="1">
    <citation type="submission" date="2025-08" db="UniProtKB">
        <authorList>
            <consortium name="Ensembl"/>
        </authorList>
    </citation>
    <scope>IDENTIFICATION</scope>
</reference>
<dbReference type="SMART" id="SM00292">
    <property type="entry name" value="BRCT"/>
    <property type="match status" value="2"/>
</dbReference>
<feature type="region of interest" description="Disordered" evidence="2">
    <location>
        <begin position="133"/>
        <end position="161"/>
    </location>
</feature>
<dbReference type="PANTHER" id="PTHR13561">
    <property type="entry name" value="DNA REPLICATION REGULATOR DPB11-RELATED"/>
    <property type="match status" value="1"/>
</dbReference>
<dbReference type="GeneTree" id="ENSGT00940000155757"/>
<name>A0A8C4QVP0_EPTBU</name>
<keyword evidence="1" id="KW-0677">Repeat</keyword>
<proteinExistence type="predicted"/>
<evidence type="ECO:0000313" key="5">
    <source>
        <dbReference type="Proteomes" id="UP000694388"/>
    </source>
</evidence>
<dbReference type="Ensembl" id="ENSEBUT00000021132.1">
    <property type="protein sequence ID" value="ENSEBUP00000020556.1"/>
    <property type="gene ID" value="ENSEBUG00000012715.1"/>
</dbReference>
<dbReference type="Pfam" id="PF12738">
    <property type="entry name" value="PTCB-BRCT"/>
    <property type="match status" value="1"/>
</dbReference>
<feature type="region of interest" description="Disordered" evidence="2">
    <location>
        <begin position="67"/>
        <end position="97"/>
    </location>
</feature>
<dbReference type="PROSITE" id="PS50172">
    <property type="entry name" value="BRCT"/>
    <property type="match status" value="2"/>
</dbReference>
<feature type="domain" description="BRCT" evidence="3">
    <location>
        <begin position="1"/>
        <end position="65"/>
    </location>
</feature>
<accession>A0A8C4QVP0</accession>
<dbReference type="SUPFAM" id="SSF52113">
    <property type="entry name" value="BRCT domain"/>
    <property type="match status" value="2"/>
</dbReference>
<organism evidence="4 5">
    <name type="scientific">Eptatretus burgeri</name>
    <name type="common">Inshore hagfish</name>
    <dbReference type="NCBI Taxonomy" id="7764"/>
    <lineage>
        <taxon>Eukaryota</taxon>
        <taxon>Metazoa</taxon>
        <taxon>Chordata</taxon>
        <taxon>Craniata</taxon>
        <taxon>Vertebrata</taxon>
        <taxon>Cyclostomata</taxon>
        <taxon>Myxini</taxon>
        <taxon>Myxiniformes</taxon>
        <taxon>Myxinidae</taxon>
        <taxon>Eptatretinae</taxon>
        <taxon>Eptatretus</taxon>
    </lineage>
</organism>
<reference evidence="4" key="2">
    <citation type="submission" date="2025-09" db="UniProtKB">
        <authorList>
            <consortium name="Ensembl"/>
        </authorList>
    </citation>
    <scope>IDENTIFICATION</scope>
</reference>
<evidence type="ECO:0000259" key="3">
    <source>
        <dbReference type="PROSITE" id="PS50172"/>
    </source>
</evidence>
<keyword evidence="5" id="KW-1185">Reference proteome</keyword>
<dbReference type="CDD" id="cd17711">
    <property type="entry name" value="BRCT_PAXIP1_rpt3"/>
    <property type="match status" value="1"/>
</dbReference>
<dbReference type="Pfam" id="PF00533">
    <property type="entry name" value="BRCT"/>
    <property type="match status" value="1"/>
</dbReference>
<evidence type="ECO:0000256" key="2">
    <source>
        <dbReference type="SAM" id="MobiDB-lite"/>
    </source>
</evidence>
<protein>
    <recommendedName>
        <fullName evidence="3">BRCT domain-containing protein</fullName>
    </recommendedName>
</protein>
<dbReference type="Proteomes" id="UP000694388">
    <property type="component" value="Unplaced"/>
</dbReference>
<dbReference type="Gene3D" id="3.40.50.10190">
    <property type="entry name" value="BRCT domain"/>
    <property type="match status" value="2"/>
</dbReference>
<dbReference type="AlphaFoldDB" id="A0A8C4QVP0"/>
<evidence type="ECO:0000313" key="4">
    <source>
        <dbReference type="Ensembl" id="ENSEBUP00000020556.1"/>
    </source>
</evidence>
<dbReference type="GO" id="GO:0006270">
    <property type="term" value="P:DNA replication initiation"/>
    <property type="evidence" value="ECO:0007669"/>
    <property type="project" value="TreeGrafter"/>
</dbReference>
<dbReference type="GO" id="GO:0033314">
    <property type="term" value="P:mitotic DNA replication checkpoint signaling"/>
    <property type="evidence" value="ECO:0007669"/>
    <property type="project" value="TreeGrafter"/>
</dbReference>
<evidence type="ECO:0000256" key="1">
    <source>
        <dbReference type="ARBA" id="ARBA00022737"/>
    </source>
</evidence>
<dbReference type="CDD" id="cd17710">
    <property type="entry name" value="BRCT_PAXIP1_rpt2"/>
    <property type="match status" value="1"/>
</dbReference>
<sequence length="477" mass="51547">MLTFYGGVCQLVLNKNCSHLVVPQPTGAKYECALKHASRIKIVTPDWVLDSVSAKGRQAEGSYHPRLVVHPLPDGMTENGDAEMHSEEEETEEGDNVEEDIRKQELEHQMRHVLSATAAERRRVASACLPVHFSSDDSSSGHSSPTRVPEGSPSSLSEPMSHRSLTCLKASPHFPALATQSPAVQPSGLLPAQPLQSRTTTLQAHLALLTGARVPSLHGLNLPLPRTPALAPQNNSVSSCPRLPMVPALPTELRLQGVIMSSSGAATMVPAASGARVFGAGADVSGSLMGRTSLNTDFGVMSPMVRTLRNITNSAEVQHSSRLSNVAHVLQSMSVPTRALDLRPSEARSLESSYLNTRDQDSVPSQPRDCITEPPPACHLLGCIFAFADYPERVLDKQLIGTWKKVIHQNGGLVDSVLSPRCTHLLCESQTSATFKQALREGKRCVTIHWLNDILKHGHVAPYRALHLPTAFAPEAR</sequence>